<dbReference type="SMART" id="SM00422">
    <property type="entry name" value="HTH_MERR"/>
    <property type="match status" value="1"/>
</dbReference>
<name>A0AA48HN17_9ALTE</name>
<dbReference type="GO" id="GO:0008270">
    <property type="term" value="F:zinc ion binding"/>
    <property type="evidence" value="ECO:0007669"/>
    <property type="project" value="InterPro"/>
</dbReference>
<proteinExistence type="predicted"/>
<gene>
    <name evidence="5" type="primary">zntR</name>
    <name evidence="5" type="ORF">MACH26_10230</name>
</gene>
<keyword evidence="1" id="KW-0805">Transcription regulation</keyword>
<dbReference type="PRINTS" id="PR00040">
    <property type="entry name" value="HTHMERR"/>
</dbReference>
<dbReference type="GO" id="GO:0003700">
    <property type="term" value="F:DNA-binding transcription factor activity"/>
    <property type="evidence" value="ECO:0007669"/>
    <property type="project" value="InterPro"/>
</dbReference>
<evidence type="ECO:0000256" key="2">
    <source>
        <dbReference type="ARBA" id="ARBA00023125"/>
    </source>
</evidence>
<dbReference type="Gene3D" id="1.10.1660.10">
    <property type="match status" value="1"/>
</dbReference>
<dbReference type="GO" id="GO:0003677">
    <property type="term" value="F:DNA binding"/>
    <property type="evidence" value="ECO:0007669"/>
    <property type="project" value="UniProtKB-KW"/>
</dbReference>
<evidence type="ECO:0000256" key="1">
    <source>
        <dbReference type="ARBA" id="ARBA00023015"/>
    </source>
</evidence>
<feature type="domain" description="HTH merR-type" evidence="4">
    <location>
        <begin position="1"/>
        <end position="70"/>
    </location>
</feature>
<evidence type="ECO:0000259" key="4">
    <source>
        <dbReference type="PROSITE" id="PS50937"/>
    </source>
</evidence>
<dbReference type="PANTHER" id="PTHR30204:SF92">
    <property type="entry name" value="HTH-TYPE TRANSCRIPTIONAL REGULATOR ZNTR"/>
    <property type="match status" value="1"/>
</dbReference>
<dbReference type="Pfam" id="PF00376">
    <property type="entry name" value="MerR"/>
    <property type="match status" value="1"/>
</dbReference>
<dbReference type="PROSITE" id="PS50937">
    <property type="entry name" value="HTH_MERR_2"/>
    <property type="match status" value="1"/>
</dbReference>
<dbReference type="Proteomes" id="UP001333710">
    <property type="component" value="Chromosome"/>
</dbReference>
<dbReference type="Pfam" id="PF09278">
    <property type="entry name" value="MerR-DNA-bind"/>
    <property type="match status" value="1"/>
</dbReference>
<dbReference type="PANTHER" id="PTHR30204">
    <property type="entry name" value="REDOX-CYCLING DRUG-SENSING TRANSCRIPTIONAL ACTIVATOR SOXR"/>
    <property type="match status" value="1"/>
</dbReference>
<dbReference type="AlphaFoldDB" id="A0AA48HN17"/>
<keyword evidence="3" id="KW-0804">Transcription</keyword>
<dbReference type="KEGG" id="pmaw:MACH26_10230"/>
<dbReference type="SUPFAM" id="SSF46955">
    <property type="entry name" value="Putative DNA-binding domain"/>
    <property type="match status" value="1"/>
</dbReference>
<dbReference type="EMBL" id="AP027272">
    <property type="protein sequence ID" value="BDX05502.1"/>
    <property type="molecule type" value="Genomic_DNA"/>
</dbReference>
<accession>A0AA48HN17</accession>
<reference evidence="5" key="1">
    <citation type="submission" date="2023-01" db="EMBL/GenBank/DDBJ databases">
        <title>Complete genome sequence of Planctobacterium marinum strain Dej080120_11.</title>
        <authorList>
            <person name="Ueki S."/>
            <person name="Maruyama F."/>
        </authorList>
    </citation>
    <scope>NUCLEOTIDE SEQUENCE</scope>
    <source>
        <strain evidence="5">Dej080120_11</strain>
    </source>
</reference>
<dbReference type="InterPro" id="IPR011788">
    <property type="entry name" value="ZntR"/>
</dbReference>
<protein>
    <submittedName>
        <fullName evidence="5">Heavy metal-responsive transcriptional regulator</fullName>
    </submittedName>
</protein>
<dbReference type="CDD" id="cd04770">
    <property type="entry name" value="HTH_HMRTR"/>
    <property type="match status" value="1"/>
</dbReference>
<dbReference type="GO" id="GO:0006351">
    <property type="term" value="P:DNA-templated transcription"/>
    <property type="evidence" value="ECO:0007669"/>
    <property type="project" value="InterPro"/>
</dbReference>
<evidence type="ECO:0000313" key="5">
    <source>
        <dbReference type="EMBL" id="BDX05502.1"/>
    </source>
</evidence>
<keyword evidence="6" id="KW-1185">Reference proteome</keyword>
<dbReference type="InterPro" id="IPR047057">
    <property type="entry name" value="MerR_fam"/>
</dbReference>
<dbReference type="NCBIfam" id="NF007069">
    <property type="entry name" value="PRK09514.1"/>
    <property type="match status" value="1"/>
</dbReference>
<dbReference type="InterPro" id="IPR015358">
    <property type="entry name" value="Tscrpt_reg_MerR_DNA-bd"/>
</dbReference>
<sequence length="135" mass="15243">MYKIGQLAKAENITVEALRFYDQQGILSPGLRADNGYRLYSEDDRVRLRFIQSAKNLGFTLKEVKELLDIKVEKGAHTCGEVKYIAEHKLADIQQKIQQLQRFETTLKKVVATCCGGPESAEHCSILEAIEEKVA</sequence>
<dbReference type="InterPro" id="IPR009061">
    <property type="entry name" value="DNA-bd_dom_put_sf"/>
</dbReference>
<organism evidence="5 6">
    <name type="scientific">Planctobacterium marinum</name>
    <dbReference type="NCBI Taxonomy" id="1631968"/>
    <lineage>
        <taxon>Bacteria</taxon>
        <taxon>Pseudomonadati</taxon>
        <taxon>Pseudomonadota</taxon>
        <taxon>Gammaproteobacteria</taxon>
        <taxon>Alteromonadales</taxon>
        <taxon>Alteromonadaceae</taxon>
        <taxon>Planctobacterium</taxon>
    </lineage>
</organism>
<evidence type="ECO:0000256" key="3">
    <source>
        <dbReference type="ARBA" id="ARBA00023163"/>
    </source>
</evidence>
<dbReference type="RefSeq" id="WP_338291478.1">
    <property type="nucleotide sequence ID" value="NZ_AP027272.1"/>
</dbReference>
<dbReference type="NCBIfam" id="TIGR02043">
    <property type="entry name" value="ZntR"/>
    <property type="match status" value="1"/>
</dbReference>
<dbReference type="InterPro" id="IPR000551">
    <property type="entry name" value="MerR-type_HTH_dom"/>
</dbReference>
<keyword evidence="2" id="KW-0238">DNA-binding</keyword>
<evidence type="ECO:0000313" key="6">
    <source>
        <dbReference type="Proteomes" id="UP001333710"/>
    </source>
</evidence>